<sequence>MQFADMETPCLILDQERLKANTAKMRSHCAARGVALRPHLKTLKSIEAAKLATGGKMARITVSTLREAEVFARAGFDDILHAAGITPNKFDHVRRINSEAGKQLTLTLDSIEMAQALVQSGLPNRAMIEIDCGEHRGGIESGNNNLEGIARVLGDRLAGIMTHAGHSYSTNQIARIKEIADDEVNAATTAAKHLRAAGIEVPMVSAGSTPTVLHAENLDGIDEMRCGIYMVWDLSQFGRGICGREDIALTVLATVIGHNRSAGVLTVDAGALAMSKDIGANTFLPDARFGWLCDAKDLTPLGLSINTVHQEHGTVTVKDPAIFDRLPIGTQVRILPGHACLTAAGGYEGYHLLQGGFWPRFNGW</sequence>
<dbReference type="GO" id="GO:0036088">
    <property type="term" value="P:D-serine catabolic process"/>
    <property type="evidence" value="ECO:0007669"/>
    <property type="project" value="TreeGrafter"/>
</dbReference>
<proteinExistence type="inferred from homology"/>
<dbReference type="InterPro" id="IPR029066">
    <property type="entry name" value="PLP-binding_barrel"/>
</dbReference>
<dbReference type="STRING" id="83219.PM02_02035"/>
<evidence type="ECO:0000259" key="3">
    <source>
        <dbReference type="SMART" id="SM01119"/>
    </source>
</evidence>
<reference evidence="4 5" key="1">
    <citation type="journal article" date="2014" name="Genome Announc.">
        <title>Draft Genome Sequences of Two Isolates of the Roseobacter Group, Sulfitobacter sp. Strains 3SOLIMAR09 and 1FIGIMAR09, from Harbors of Mallorca Island (Mediterranean Sea).</title>
        <authorList>
            <person name="Mas-Llado M."/>
            <person name="Pina-Villalonga J.M."/>
            <person name="Brunet-Galmes I."/>
            <person name="Nogales B."/>
            <person name="Bosch R."/>
        </authorList>
    </citation>
    <scope>NUCLEOTIDE SEQUENCE [LARGE SCALE GENOMIC DNA]</scope>
    <source>
        <strain evidence="4 5">1FIGIMAR09</strain>
    </source>
</reference>
<dbReference type="SUPFAM" id="SSF51419">
    <property type="entry name" value="PLP-binding barrel"/>
    <property type="match status" value="1"/>
</dbReference>
<evidence type="ECO:0000313" key="5">
    <source>
        <dbReference type="Proteomes" id="UP000027337"/>
    </source>
</evidence>
<protein>
    <recommendedName>
        <fullName evidence="3">D-serine dehydratase-like domain-containing protein</fullName>
    </recommendedName>
</protein>
<gene>
    <name evidence="4" type="ORF">PM02_02035</name>
</gene>
<dbReference type="GO" id="GO:0008721">
    <property type="term" value="F:D-serine ammonia-lyase activity"/>
    <property type="evidence" value="ECO:0007669"/>
    <property type="project" value="TreeGrafter"/>
</dbReference>
<dbReference type="PANTHER" id="PTHR28004">
    <property type="entry name" value="ZGC:162816-RELATED"/>
    <property type="match status" value="1"/>
</dbReference>
<evidence type="ECO:0000256" key="2">
    <source>
        <dbReference type="ARBA" id="ARBA00023239"/>
    </source>
</evidence>
<dbReference type="InterPro" id="IPR042208">
    <property type="entry name" value="D-ser_dehydrat-like_sf"/>
</dbReference>
<evidence type="ECO:0000256" key="1">
    <source>
        <dbReference type="ARBA" id="ARBA00005323"/>
    </source>
</evidence>
<dbReference type="eggNOG" id="COG3616">
    <property type="taxonomic scope" value="Bacteria"/>
</dbReference>
<evidence type="ECO:0000313" key="4">
    <source>
        <dbReference type="EMBL" id="KAJ05006.1"/>
    </source>
</evidence>
<organism evidence="4 5">
    <name type="scientific">Sulfitobacter mediterraneus</name>
    <dbReference type="NCBI Taxonomy" id="83219"/>
    <lineage>
        <taxon>Bacteria</taxon>
        <taxon>Pseudomonadati</taxon>
        <taxon>Pseudomonadota</taxon>
        <taxon>Alphaproteobacteria</taxon>
        <taxon>Rhodobacterales</taxon>
        <taxon>Roseobacteraceae</taxon>
        <taxon>Sulfitobacter</taxon>
    </lineage>
</organism>
<dbReference type="RefSeq" id="WP_037904641.1">
    <property type="nucleotide sequence ID" value="NZ_JEMU01000001.1"/>
</dbReference>
<dbReference type="AlphaFoldDB" id="A0A061STG2"/>
<dbReference type="SMART" id="SM01119">
    <property type="entry name" value="D-ser_dehydrat"/>
    <property type="match status" value="1"/>
</dbReference>
<comment type="caution">
    <text evidence="4">The sequence shown here is derived from an EMBL/GenBank/DDBJ whole genome shotgun (WGS) entry which is preliminary data.</text>
</comment>
<keyword evidence="2" id="KW-0456">Lyase</keyword>
<dbReference type="InterPro" id="IPR001608">
    <property type="entry name" value="Ala_racemase_N"/>
</dbReference>
<accession>A0A061STG2</accession>
<dbReference type="EMBL" id="JEMU01000001">
    <property type="protein sequence ID" value="KAJ05006.1"/>
    <property type="molecule type" value="Genomic_DNA"/>
</dbReference>
<comment type="similarity">
    <text evidence="1">Belongs to the DSD1 family.</text>
</comment>
<name>A0A061STG2_9RHOB</name>
<keyword evidence="5" id="KW-1185">Reference proteome</keyword>
<dbReference type="PANTHER" id="PTHR28004:SF2">
    <property type="entry name" value="D-SERINE DEHYDRATASE"/>
    <property type="match status" value="1"/>
</dbReference>
<dbReference type="Gene3D" id="2.40.37.20">
    <property type="entry name" value="D-serine dehydratase-like domain"/>
    <property type="match status" value="1"/>
</dbReference>
<dbReference type="Pfam" id="PF14031">
    <property type="entry name" value="D-ser_dehydrat"/>
    <property type="match status" value="1"/>
</dbReference>
<dbReference type="InterPro" id="IPR051466">
    <property type="entry name" value="D-amino_acid_metab_enzyme"/>
</dbReference>
<dbReference type="Proteomes" id="UP000027337">
    <property type="component" value="Unassembled WGS sequence"/>
</dbReference>
<dbReference type="InterPro" id="IPR026956">
    <property type="entry name" value="D-ser_dehydrat-like_dom"/>
</dbReference>
<dbReference type="Pfam" id="PF01168">
    <property type="entry name" value="Ala_racemase_N"/>
    <property type="match status" value="1"/>
</dbReference>
<feature type="domain" description="D-serine dehydratase-like" evidence="3">
    <location>
        <begin position="248"/>
        <end position="354"/>
    </location>
</feature>
<dbReference type="Gene3D" id="3.20.20.10">
    <property type="entry name" value="Alanine racemase"/>
    <property type="match status" value="1"/>
</dbReference>